<evidence type="ECO:0000313" key="2">
    <source>
        <dbReference type="EMBL" id="OPA74328.1"/>
    </source>
</evidence>
<keyword evidence="3" id="KW-1185">Reference proteome</keyword>
<protein>
    <submittedName>
        <fullName evidence="2">Uncharacterized protein</fullName>
    </submittedName>
</protein>
<dbReference type="OrthoDB" id="2636149at2"/>
<dbReference type="Proteomes" id="UP000190188">
    <property type="component" value="Unassembled WGS sequence"/>
</dbReference>
<comment type="caution">
    <text evidence="2">The sequence shown here is derived from an EMBL/GenBank/DDBJ whole genome shotgun (WGS) entry which is preliminary data.</text>
</comment>
<dbReference type="EMBL" id="MSZX01000011">
    <property type="protein sequence ID" value="OPA74328.1"/>
    <property type="molecule type" value="Genomic_DNA"/>
</dbReference>
<proteinExistence type="predicted"/>
<gene>
    <name evidence="2" type="ORF">BVG16_24715</name>
</gene>
<dbReference type="RefSeq" id="WP_078501875.1">
    <property type="nucleotide sequence ID" value="NZ_MSZX01000011.1"/>
</dbReference>
<organism evidence="2 3">
    <name type="scientific">Paenibacillus selenitireducens</name>
    <dbReference type="NCBI Taxonomy" id="1324314"/>
    <lineage>
        <taxon>Bacteria</taxon>
        <taxon>Bacillati</taxon>
        <taxon>Bacillota</taxon>
        <taxon>Bacilli</taxon>
        <taxon>Bacillales</taxon>
        <taxon>Paenibacillaceae</taxon>
        <taxon>Paenibacillus</taxon>
    </lineage>
</organism>
<evidence type="ECO:0000313" key="3">
    <source>
        <dbReference type="Proteomes" id="UP000190188"/>
    </source>
</evidence>
<sequence length="63" mass="7351">MRMKMSSHLDSGLHKRTMSPQVSEAARNKHIQDAWRSVRKQGGSIQQPWFERLTKHREGGHLD</sequence>
<evidence type="ECO:0000256" key="1">
    <source>
        <dbReference type="SAM" id="MobiDB-lite"/>
    </source>
</evidence>
<dbReference type="AlphaFoldDB" id="A0A1T2X365"/>
<dbReference type="STRING" id="1324314.BVG16_24715"/>
<reference evidence="2 3" key="1">
    <citation type="submission" date="2017-01" db="EMBL/GenBank/DDBJ databases">
        <title>Genome analysis of Paenibacillus selenitrireducens ES3-24.</title>
        <authorList>
            <person name="Xu D."/>
            <person name="Yao R."/>
            <person name="Zheng S."/>
        </authorList>
    </citation>
    <scope>NUCLEOTIDE SEQUENCE [LARGE SCALE GENOMIC DNA]</scope>
    <source>
        <strain evidence="2 3">ES3-24</strain>
    </source>
</reference>
<accession>A0A1T2X365</accession>
<feature type="compositionally biased region" description="Basic and acidic residues" evidence="1">
    <location>
        <begin position="52"/>
        <end position="63"/>
    </location>
</feature>
<name>A0A1T2X365_9BACL</name>
<feature type="region of interest" description="Disordered" evidence="1">
    <location>
        <begin position="1"/>
        <end position="63"/>
    </location>
</feature>